<evidence type="ECO:0000256" key="4">
    <source>
        <dbReference type="ARBA" id="ARBA00022692"/>
    </source>
</evidence>
<accession>A0A5J6QVG7</accession>
<evidence type="ECO:0000256" key="2">
    <source>
        <dbReference type="ARBA" id="ARBA00007613"/>
    </source>
</evidence>
<evidence type="ECO:0000313" key="8">
    <source>
        <dbReference type="EMBL" id="QEY65665.1"/>
    </source>
</evidence>
<dbReference type="EMBL" id="CP043311">
    <property type="protein sequence ID" value="QEY65665.1"/>
    <property type="molecule type" value="Genomic_DNA"/>
</dbReference>
<evidence type="ECO:0000313" key="9">
    <source>
        <dbReference type="Proteomes" id="UP000327179"/>
    </source>
</evidence>
<evidence type="ECO:0000256" key="7">
    <source>
        <dbReference type="ARBA" id="ARBA00023288"/>
    </source>
</evidence>
<evidence type="ECO:0000256" key="1">
    <source>
        <dbReference type="ARBA" id="ARBA00004442"/>
    </source>
</evidence>
<dbReference type="RefSeq" id="WP_151138576.1">
    <property type="nucleotide sequence ID" value="NZ_CP043311.1"/>
</dbReference>
<keyword evidence="6" id="KW-0998">Cell outer membrane</keyword>
<evidence type="ECO:0000256" key="3">
    <source>
        <dbReference type="ARBA" id="ARBA00022452"/>
    </source>
</evidence>
<dbReference type="GO" id="GO:0015562">
    <property type="term" value="F:efflux transmembrane transporter activity"/>
    <property type="evidence" value="ECO:0007669"/>
    <property type="project" value="InterPro"/>
</dbReference>
<dbReference type="PANTHER" id="PTHR30203:SF24">
    <property type="entry name" value="BLR4935 PROTEIN"/>
    <property type="match status" value="1"/>
</dbReference>
<dbReference type="SUPFAM" id="SSF56954">
    <property type="entry name" value="Outer membrane efflux proteins (OEP)"/>
    <property type="match status" value="1"/>
</dbReference>
<proteinExistence type="inferred from homology"/>
<name>A0A5J6QVG7_9GAMM</name>
<comment type="subcellular location">
    <subcellularLocation>
        <location evidence="1">Cell outer membrane</location>
    </subcellularLocation>
</comment>
<dbReference type="KEGG" id="plal:FXN65_27695"/>
<dbReference type="AlphaFoldDB" id="A0A5J6QVG7"/>
<keyword evidence="7" id="KW-0449">Lipoprotein</keyword>
<keyword evidence="4" id="KW-0812">Transmembrane</keyword>
<keyword evidence="5" id="KW-0564">Palmitate</keyword>
<protein>
    <submittedName>
        <fullName evidence="8">TolC family protein</fullName>
    </submittedName>
</protein>
<dbReference type="Gene3D" id="1.20.1600.10">
    <property type="entry name" value="Outer membrane efflux proteins (OEP)"/>
    <property type="match status" value="1"/>
</dbReference>
<dbReference type="GO" id="GO:0016020">
    <property type="term" value="C:membrane"/>
    <property type="evidence" value="ECO:0007669"/>
    <property type="project" value="UniProtKB-SubCell"/>
</dbReference>
<keyword evidence="3" id="KW-0472">Membrane</keyword>
<dbReference type="PANTHER" id="PTHR30203">
    <property type="entry name" value="OUTER MEMBRANE CATION EFFLUX PROTEIN"/>
    <property type="match status" value="1"/>
</dbReference>
<evidence type="ECO:0000256" key="5">
    <source>
        <dbReference type="ARBA" id="ARBA00023139"/>
    </source>
</evidence>
<gene>
    <name evidence="8" type="ORF">FXN65_27695</name>
</gene>
<dbReference type="Proteomes" id="UP000327179">
    <property type="component" value="Chromosome"/>
</dbReference>
<organism evidence="8 9">
    <name type="scientific">Metapseudomonas lalkuanensis</name>
    <dbReference type="NCBI Taxonomy" id="2604832"/>
    <lineage>
        <taxon>Bacteria</taxon>
        <taxon>Pseudomonadati</taxon>
        <taxon>Pseudomonadota</taxon>
        <taxon>Gammaproteobacteria</taxon>
        <taxon>Pseudomonadales</taxon>
        <taxon>Pseudomonadaceae</taxon>
        <taxon>Metapseudomonas</taxon>
    </lineage>
</organism>
<keyword evidence="3" id="KW-1134">Transmembrane beta strand</keyword>
<keyword evidence="9" id="KW-1185">Reference proteome</keyword>
<comment type="similarity">
    <text evidence="2">Belongs to the outer membrane factor (OMF) (TC 1.B.17) family.</text>
</comment>
<dbReference type="Pfam" id="PF02321">
    <property type="entry name" value="OEP"/>
    <property type="match status" value="2"/>
</dbReference>
<reference evidence="8 9" key="1">
    <citation type="submission" date="2019-08" db="EMBL/GenBank/DDBJ databases">
        <title>Whole-genome Sequencing of e-waste polymer degrading bacterium Pseudomonas sp. strain PE08.</title>
        <authorList>
            <person name="Kirdat K."/>
            <person name="Debbarma P."/>
            <person name="Narawade N."/>
            <person name="Suyal D."/>
            <person name="Thorat V."/>
            <person name="Shouche Y."/>
            <person name="Goel R."/>
            <person name="Yadav A."/>
        </authorList>
    </citation>
    <scope>NUCLEOTIDE SEQUENCE [LARGE SCALE GENOMIC DNA]</scope>
    <source>
        <strain evidence="8 9">PE08</strain>
    </source>
</reference>
<dbReference type="InterPro" id="IPR010131">
    <property type="entry name" value="MdtP/NodT-like"/>
</dbReference>
<dbReference type="InterPro" id="IPR003423">
    <property type="entry name" value="OMP_efflux"/>
</dbReference>
<sequence>MAGHPFELQRTFPLHGSLFRERWRASLFGVLALFSGPLLASDPSSLDFQRALDAAYRNNPDLAAVGWNIGIAEGERRQAGVIPNPELSWEAEDTRSDTRTTTVQISQPIELGGKRGARIEVAERGQDIAALELEQKRNGLRADTIVAFHGALRTQARVELAEESLRLAERGLSVAEARIRAGKVAPVEALRADVQRSETRLELGRARAEREAAYQRLAALMGEARPGFSRVQGEPGALPALPAAAVLLGRLDETAELRLADRQVGQQEASLVLEKANRIPDLSISVGSQYSAEDRERVNLVGLSMPIPLFDRNQGNVLAAARRADQARDLRNATELRLRSETRQALEQWSSAAADIRAFEQSILPAARRAVDAATRGFQMGKFAFLDVLDAQRTLIDSRGRYLQAVAEATDAWAALVRLYGDLSNPVGA</sequence>
<evidence type="ECO:0000256" key="6">
    <source>
        <dbReference type="ARBA" id="ARBA00023237"/>
    </source>
</evidence>